<evidence type="ECO:0000313" key="6">
    <source>
        <dbReference type="EMBL" id="MCU6745958.1"/>
    </source>
</evidence>
<dbReference type="Gene3D" id="2.40.30.170">
    <property type="match status" value="1"/>
</dbReference>
<evidence type="ECO:0000256" key="3">
    <source>
        <dbReference type="SAM" id="MobiDB-lite"/>
    </source>
</evidence>
<feature type="region of interest" description="Disordered" evidence="3">
    <location>
        <begin position="250"/>
        <end position="279"/>
    </location>
</feature>
<protein>
    <submittedName>
        <fullName evidence="6">Efflux RND transporter periplasmic adaptor subunit</fullName>
    </submittedName>
</protein>
<sequence length="483" mass="52689">MEEEKKAEKKVKKEKKPADPAKRKKKRRIIILSATGVFILYVIISNVVAANTPMQIMTTAAERGDIRQTINTSGNVTSNEEKTYFSNVNVKIGSVNVEAGDAVKKGDVLIGYDESDLSKATELAQLDKQAAEGSYRNSVQTNNEKLGDLNEANVNMEVLDQQIADTEAYIKGLNNKIQKKKDELALFGTQLQISLLDWQDQPDSDEYMNLQKMVQENNYEQSHNKEIEGWESELEVYNDMLSKYKEYRSEMKSQKSSADSSKMTAGAKEELEAGNQTKEIQSEDKLAKLEAVSDGVTAEFDGVITAVSAVEGSTAAEGTELLKLESTEDVCVKISVTKYDLDKIALSQKATVTIGGREYEGEVSRIDKMAQKNDSGAAVVGTEIKILDPDSDVYLGVEAKVVIETAEVKDAVLVPVTAVNVDSTGEFVYAIENNVIVKKQVETGISSDTMVEILSGVSEGDQLITEVTGGITEGMAAVAVPMN</sequence>
<dbReference type="Gene3D" id="2.40.420.20">
    <property type="match status" value="1"/>
</dbReference>
<evidence type="ECO:0000259" key="5">
    <source>
        <dbReference type="Pfam" id="PF25989"/>
    </source>
</evidence>
<keyword evidence="2" id="KW-0175">Coiled coil</keyword>
<comment type="caution">
    <text evidence="6">The sequence shown here is derived from an EMBL/GenBank/DDBJ whole genome shotgun (WGS) entry which is preliminary data.</text>
</comment>
<reference evidence="6 7" key="1">
    <citation type="journal article" date="2021" name="ISME Commun">
        <title>Automated analysis of genomic sequences facilitates high-throughput and comprehensive description of bacteria.</title>
        <authorList>
            <person name="Hitch T.C.A."/>
        </authorList>
    </citation>
    <scope>NUCLEOTIDE SEQUENCE [LARGE SCALE GENOMIC DNA]</scope>
    <source>
        <strain evidence="6 7">Sanger_18</strain>
    </source>
</reference>
<evidence type="ECO:0000256" key="4">
    <source>
        <dbReference type="SAM" id="Phobius"/>
    </source>
</evidence>
<feature type="region of interest" description="Disordered" evidence="3">
    <location>
        <begin position="1"/>
        <end position="21"/>
    </location>
</feature>
<evidence type="ECO:0000256" key="1">
    <source>
        <dbReference type="ARBA" id="ARBA00009477"/>
    </source>
</evidence>
<dbReference type="Proteomes" id="UP001652432">
    <property type="component" value="Unassembled WGS sequence"/>
</dbReference>
<organism evidence="6 7">
    <name type="scientific">Suilimivivens aceti</name>
    <dbReference type="NCBI Taxonomy" id="2981774"/>
    <lineage>
        <taxon>Bacteria</taxon>
        <taxon>Bacillati</taxon>
        <taxon>Bacillota</taxon>
        <taxon>Clostridia</taxon>
        <taxon>Lachnospirales</taxon>
        <taxon>Lachnospiraceae</taxon>
        <taxon>Suilimivivens</taxon>
    </lineage>
</organism>
<proteinExistence type="inferred from homology"/>
<accession>A0ABT2T6S3</accession>
<keyword evidence="4" id="KW-1133">Transmembrane helix</keyword>
<feature type="coiled-coil region" evidence="2">
    <location>
        <begin position="149"/>
        <end position="183"/>
    </location>
</feature>
<dbReference type="EMBL" id="JAOQKJ010000022">
    <property type="protein sequence ID" value="MCU6745958.1"/>
    <property type="molecule type" value="Genomic_DNA"/>
</dbReference>
<evidence type="ECO:0000313" key="7">
    <source>
        <dbReference type="Proteomes" id="UP001652432"/>
    </source>
</evidence>
<feature type="transmembrane region" description="Helical" evidence="4">
    <location>
        <begin position="29"/>
        <end position="49"/>
    </location>
</feature>
<keyword evidence="4" id="KW-0812">Transmembrane</keyword>
<feature type="domain" description="YknX-like C-terminal permuted SH3-like" evidence="5">
    <location>
        <begin position="413"/>
        <end position="476"/>
    </location>
</feature>
<dbReference type="Pfam" id="PF25989">
    <property type="entry name" value="YknX_C"/>
    <property type="match status" value="1"/>
</dbReference>
<dbReference type="InterPro" id="IPR006143">
    <property type="entry name" value="RND_pump_MFP"/>
</dbReference>
<dbReference type="NCBIfam" id="TIGR01730">
    <property type="entry name" value="RND_mfp"/>
    <property type="match status" value="1"/>
</dbReference>
<dbReference type="InterPro" id="IPR058637">
    <property type="entry name" value="YknX-like_C"/>
</dbReference>
<dbReference type="Gene3D" id="2.40.50.100">
    <property type="match status" value="1"/>
</dbReference>
<dbReference type="PANTHER" id="PTHR30469">
    <property type="entry name" value="MULTIDRUG RESISTANCE PROTEIN MDTA"/>
    <property type="match status" value="1"/>
</dbReference>
<name>A0ABT2T6S3_9FIRM</name>
<keyword evidence="4" id="KW-0472">Membrane</keyword>
<feature type="compositionally biased region" description="Polar residues" evidence="3">
    <location>
        <begin position="254"/>
        <end position="263"/>
    </location>
</feature>
<dbReference type="PANTHER" id="PTHR30469:SF33">
    <property type="entry name" value="SLR1207 PROTEIN"/>
    <property type="match status" value="1"/>
</dbReference>
<keyword evidence="7" id="KW-1185">Reference proteome</keyword>
<gene>
    <name evidence="6" type="ORF">OCV77_15930</name>
</gene>
<comment type="similarity">
    <text evidence="1">Belongs to the membrane fusion protein (MFP) (TC 8.A.1) family.</text>
</comment>
<evidence type="ECO:0000256" key="2">
    <source>
        <dbReference type="SAM" id="Coils"/>
    </source>
</evidence>